<keyword evidence="1" id="KW-1133">Transmembrane helix</keyword>
<dbReference type="AlphaFoldDB" id="A0A077F3H4"/>
<dbReference type="PANTHER" id="PTHR30093">
    <property type="entry name" value="GENERAL SECRETION PATHWAY PROTEIN G"/>
    <property type="match status" value="1"/>
</dbReference>
<feature type="transmembrane region" description="Helical" evidence="1">
    <location>
        <begin position="12"/>
        <end position="30"/>
    </location>
</feature>
<proteinExistence type="predicted"/>
<dbReference type="PROSITE" id="PS00409">
    <property type="entry name" value="PROKAR_NTER_METHYL"/>
    <property type="match status" value="1"/>
</dbReference>
<organism evidence="2 3">
    <name type="scientific">Pseudomonas alkylphenolica</name>
    <dbReference type="NCBI Taxonomy" id="237609"/>
    <lineage>
        <taxon>Bacteria</taxon>
        <taxon>Pseudomonadati</taxon>
        <taxon>Pseudomonadota</taxon>
        <taxon>Gammaproteobacteria</taxon>
        <taxon>Pseudomonadales</taxon>
        <taxon>Pseudomonadaceae</taxon>
        <taxon>Pseudomonas</taxon>
    </lineage>
</organism>
<dbReference type="Pfam" id="PF07963">
    <property type="entry name" value="N_methyl"/>
    <property type="match status" value="1"/>
</dbReference>
<evidence type="ECO:0000256" key="1">
    <source>
        <dbReference type="SAM" id="Phobius"/>
    </source>
</evidence>
<evidence type="ECO:0000313" key="3">
    <source>
        <dbReference type="Proteomes" id="UP000028931"/>
    </source>
</evidence>
<dbReference type="eggNOG" id="COG4968">
    <property type="taxonomic scope" value="Bacteria"/>
</dbReference>
<dbReference type="InterPro" id="IPR031982">
    <property type="entry name" value="PilE-like"/>
</dbReference>
<dbReference type="KEGG" id="palk:PSAKL28_07830"/>
<dbReference type="OrthoDB" id="5296638at2"/>
<dbReference type="PANTHER" id="PTHR30093:SF47">
    <property type="entry name" value="TYPE IV PILUS NON-CORE MINOR PILIN PILE"/>
    <property type="match status" value="1"/>
</dbReference>
<reference evidence="2 3" key="1">
    <citation type="submission" date="2014-07" db="EMBL/GenBank/DDBJ databases">
        <authorList>
            <person name="Lee K."/>
            <person name="Lim J.Y."/>
            <person name="Hwang I."/>
        </authorList>
    </citation>
    <scope>NUCLEOTIDE SEQUENCE [LARGE SCALE GENOMIC DNA]</scope>
    <source>
        <strain evidence="2 3">KL28</strain>
    </source>
</reference>
<dbReference type="GO" id="GO:0043683">
    <property type="term" value="P:type IV pilus assembly"/>
    <property type="evidence" value="ECO:0007669"/>
    <property type="project" value="InterPro"/>
</dbReference>
<dbReference type="InterPro" id="IPR012902">
    <property type="entry name" value="N_methyl_site"/>
</dbReference>
<dbReference type="Pfam" id="PF16732">
    <property type="entry name" value="ComP_DUS"/>
    <property type="match status" value="1"/>
</dbReference>
<gene>
    <name evidence="2" type="ORF">PSAKL28_07830</name>
</gene>
<dbReference type="InterPro" id="IPR045584">
    <property type="entry name" value="Pilin-like"/>
</dbReference>
<dbReference type="HOGENOM" id="CLU_091705_6_1_6"/>
<protein>
    <submittedName>
        <fullName evidence="2">Type IV pili biogenesis protein PilE</fullName>
    </submittedName>
</protein>
<name>A0A077F3H4_9PSED</name>
<dbReference type="Gene3D" id="3.30.700.10">
    <property type="entry name" value="Glycoprotein, Type 4 Pilin"/>
    <property type="match status" value="1"/>
</dbReference>
<dbReference type="Proteomes" id="UP000028931">
    <property type="component" value="Chromosome"/>
</dbReference>
<evidence type="ECO:0000313" key="2">
    <source>
        <dbReference type="EMBL" id="AIL60017.1"/>
    </source>
</evidence>
<accession>A0A077F3H4</accession>
<dbReference type="RefSeq" id="WP_038606890.1">
    <property type="nucleotide sequence ID" value="NZ_CP009048.1"/>
</dbReference>
<dbReference type="EMBL" id="CP009048">
    <property type="protein sequence ID" value="AIL60017.1"/>
    <property type="molecule type" value="Genomic_DNA"/>
</dbReference>
<sequence>MRPQKGLSLIELLIVIAVVGILASIAYPSYSDQVRKAARTEIVGLLFTSAQQLERHYSRAGQYSDSETQVTPLASGTAHYRLQAVRDKESFTLLARRLPGGLMMADPCGDYVLDQTGVRGNPESIGDAGSGCWGG</sequence>
<keyword evidence="1" id="KW-0472">Membrane</keyword>
<dbReference type="NCBIfam" id="TIGR02532">
    <property type="entry name" value="IV_pilin_GFxxxE"/>
    <property type="match status" value="1"/>
</dbReference>
<keyword evidence="1" id="KW-0812">Transmembrane</keyword>
<dbReference type="SUPFAM" id="SSF54523">
    <property type="entry name" value="Pili subunits"/>
    <property type="match status" value="1"/>
</dbReference>